<comment type="subcellular location">
    <subcellularLocation>
        <location evidence="1">Cell membrane</location>
        <topology evidence="1">Multi-pass membrane protein</topology>
    </subcellularLocation>
</comment>
<keyword evidence="4 6" id="KW-1133">Transmembrane helix</keyword>
<dbReference type="CDD" id="cd16380">
    <property type="entry name" value="YitT_C"/>
    <property type="match status" value="1"/>
</dbReference>
<feature type="transmembrane region" description="Helical" evidence="6">
    <location>
        <begin position="213"/>
        <end position="232"/>
    </location>
</feature>
<evidence type="ECO:0000256" key="4">
    <source>
        <dbReference type="ARBA" id="ARBA00022989"/>
    </source>
</evidence>
<dbReference type="PANTHER" id="PTHR33545:SF5">
    <property type="entry name" value="UPF0750 MEMBRANE PROTEIN YITT"/>
    <property type="match status" value="1"/>
</dbReference>
<dbReference type="eggNOG" id="COG1284">
    <property type="taxonomic scope" value="Bacteria"/>
</dbReference>
<feature type="transmembrane region" description="Helical" evidence="6">
    <location>
        <begin position="170"/>
        <end position="192"/>
    </location>
</feature>
<feature type="transmembrane region" description="Helical" evidence="6">
    <location>
        <begin position="143"/>
        <end position="164"/>
    </location>
</feature>
<dbReference type="InterPro" id="IPR019264">
    <property type="entry name" value="DUF2179"/>
</dbReference>
<dbReference type="Pfam" id="PF10035">
    <property type="entry name" value="DUF2179"/>
    <property type="match status" value="1"/>
</dbReference>
<dbReference type="InterPro" id="IPR015867">
    <property type="entry name" value="N-reg_PII/ATP_PRibTrfase_C"/>
</dbReference>
<feature type="transmembrane region" description="Helical" evidence="6">
    <location>
        <begin position="71"/>
        <end position="93"/>
    </location>
</feature>
<proteinExistence type="predicted"/>
<dbReference type="Gene3D" id="3.30.70.120">
    <property type="match status" value="1"/>
</dbReference>
<dbReference type="PANTHER" id="PTHR33545">
    <property type="entry name" value="UPF0750 MEMBRANE PROTEIN YITT-RELATED"/>
    <property type="match status" value="1"/>
</dbReference>
<dbReference type="KEGG" id="tbe:Trebr_0464"/>
<accession>F4LP32</accession>
<sequence>MTVDGCRFPLGPQAAGDGRIGFIGVFAQSAEVRYTSGMTLKKPAAPPPVCGTDSPPRSPAKPLLMNPFIRFALVLLAAVLMAVNVNSFVHSAGLFPGGFMGLTLLIQEIGKRFFNLAIPFTPINLVLNAVPIVISFRFIGRKFTVYSCVMIVITAFLTDLIPAFPVTDDVLLSAVFGGLVNACAISLCLFAGATSGGTDFVAIFISERYGRDAWNYILVFNIVVLTAAGILFGWNKALYSIIFQFTATQTLQVLYRRYQKTTLLIITDNAESLYKIIREETHHDATVFNGTGCYGKTDKTMLYSVISGDEARKLVPKIRRCDPAAFINVLKSEQIKGRFYNRPKD</sequence>
<dbReference type="STRING" id="906968.Trebr_0464"/>
<evidence type="ECO:0000256" key="5">
    <source>
        <dbReference type="ARBA" id="ARBA00023136"/>
    </source>
</evidence>
<evidence type="ECO:0000256" key="3">
    <source>
        <dbReference type="ARBA" id="ARBA00022692"/>
    </source>
</evidence>
<keyword evidence="2" id="KW-1003">Cell membrane</keyword>
<dbReference type="InterPro" id="IPR051461">
    <property type="entry name" value="UPF0750_membrane"/>
</dbReference>
<evidence type="ECO:0000313" key="9">
    <source>
        <dbReference type="Proteomes" id="UP000006546"/>
    </source>
</evidence>
<dbReference type="AlphaFoldDB" id="F4LP32"/>
<dbReference type="GO" id="GO:0005886">
    <property type="term" value="C:plasma membrane"/>
    <property type="evidence" value="ECO:0007669"/>
    <property type="project" value="UniProtKB-SubCell"/>
</dbReference>
<dbReference type="Proteomes" id="UP000006546">
    <property type="component" value="Chromosome"/>
</dbReference>
<keyword evidence="3 6" id="KW-0812">Transmembrane</keyword>
<name>F4LP32_TREBD</name>
<keyword evidence="9" id="KW-1185">Reference proteome</keyword>
<dbReference type="InterPro" id="IPR003740">
    <property type="entry name" value="YitT"/>
</dbReference>
<feature type="transmembrane region" description="Helical" evidence="6">
    <location>
        <begin position="113"/>
        <end position="136"/>
    </location>
</feature>
<dbReference type="HOGENOM" id="CLU_063199_2_0_12"/>
<keyword evidence="5 6" id="KW-0472">Membrane</keyword>
<gene>
    <name evidence="8" type="ordered locus">Trebr_0464</name>
</gene>
<reference evidence="9" key="1">
    <citation type="submission" date="2011-04" db="EMBL/GenBank/DDBJ databases">
        <title>The complete genome of Treponema brennaborense DSM 12168.</title>
        <authorList>
            <person name="Lucas S."/>
            <person name="Han J."/>
            <person name="Lapidus A."/>
            <person name="Bruce D."/>
            <person name="Goodwin L."/>
            <person name="Pitluck S."/>
            <person name="Peters L."/>
            <person name="Kyrpides N."/>
            <person name="Mavromatis K."/>
            <person name="Ivanova N."/>
            <person name="Mikhailova N."/>
            <person name="Pagani I."/>
            <person name="Teshima H."/>
            <person name="Detter J.C."/>
            <person name="Tapia R."/>
            <person name="Han C."/>
            <person name="Land M."/>
            <person name="Hauser L."/>
            <person name="Markowitz V."/>
            <person name="Cheng J.-F."/>
            <person name="Hugenholtz P."/>
            <person name="Woyke T."/>
            <person name="Wu D."/>
            <person name="Gronow S."/>
            <person name="Wellnitz S."/>
            <person name="Brambilla E."/>
            <person name="Klenk H.-P."/>
            <person name="Eisen J.A."/>
        </authorList>
    </citation>
    <scope>NUCLEOTIDE SEQUENCE [LARGE SCALE GENOMIC DNA]</scope>
    <source>
        <strain evidence="9">DSM 12168 / CIP 105900 / DD5/3</strain>
    </source>
</reference>
<organism evidence="8 9">
    <name type="scientific">Treponema brennaborense (strain DSM 12168 / CIP 105900 / DD5/3)</name>
    <dbReference type="NCBI Taxonomy" id="906968"/>
    <lineage>
        <taxon>Bacteria</taxon>
        <taxon>Pseudomonadati</taxon>
        <taxon>Spirochaetota</taxon>
        <taxon>Spirochaetia</taxon>
        <taxon>Spirochaetales</taxon>
        <taxon>Treponemataceae</taxon>
        <taxon>Treponema</taxon>
    </lineage>
</organism>
<feature type="domain" description="DUF2179" evidence="7">
    <location>
        <begin position="284"/>
        <end position="337"/>
    </location>
</feature>
<protein>
    <recommendedName>
        <fullName evidence="7">DUF2179 domain-containing protein</fullName>
    </recommendedName>
</protein>
<evidence type="ECO:0000256" key="6">
    <source>
        <dbReference type="SAM" id="Phobius"/>
    </source>
</evidence>
<dbReference type="Pfam" id="PF02588">
    <property type="entry name" value="YitT_membrane"/>
    <property type="match status" value="1"/>
</dbReference>
<evidence type="ECO:0000256" key="2">
    <source>
        <dbReference type="ARBA" id="ARBA00022475"/>
    </source>
</evidence>
<evidence type="ECO:0000313" key="8">
    <source>
        <dbReference type="EMBL" id="AEE15908.1"/>
    </source>
</evidence>
<evidence type="ECO:0000256" key="1">
    <source>
        <dbReference type="ARBA" id="ARBA00004651"/>
    </source>
</evidence>
<evidence type="ECO:0000259" key="7">
    <source>
        <dbReference type="Pfam" id="PF10035"/>
    </source>
</evidence>
<dbReference type="EMBL" id="CP002696">
    <property type="protein sequence ID" value="AEE15908.1"/>
    <property type="molecule type" value="Genomic_DNA"/>
</dbReference>